<accession>A0A7J5D611</accession>
<dbReference type="RefSeq" id="WP_151473721.1">
    <property type="nucleotide sequence ID" value="NZ_WBKG01000043.1"/>
</dbReference>
<reference evidence="1 2" key="1">
    <citation type="submission" date="2019-09" db="EMBL/GenBank/DDBJ databases">
        <title>Isolation and identification of active actinomycetes.</title>
        <authorList>
            <person name="Yu Z."/>
            <person name="Han C."/>
            <person name="Yu B."/>
        </authorList>
    </citation>
    <scope>NUCLEOTIDE SEQUENCE [LARGE SCALE GENOMIC DNA]</scope>
    <source>
        <strain evidence="1 2">NEAU-H2</strain>
    </source>
</reference>
<proteinExistence type="predicted"/>
<evidence type="ECO:0000313" key="1">
    <source>
        <dbReference type="EMBL" id="KAB1979271.1"/>
    </source>
</evidence>
<comment type="caution">
    <text evidence="1">The sequence shown here is derived from an EMBL/GenBank/DDBJ whole genome shotgun (WGS) entry which is preliminary data.</text>
</comment>
<protein>
    <submittedName>
        <fullName evidence="1">Uncharacterized protein</fullName>
    </submittedName>
</protein>
<name>A0A7J5D611_9ACTN</name>
<sequence length="73" mass="7607">MSTPTPGASPLVEQLSSSTTEIHIMPGFGNRLQVVLHSTEGMPEAMPGAVAAVTVYGDGRIEYHPVQDEDGAA</sequence>
<dbReference type="AlphaFoldDB" id="A0A7J5D611"/>
<dbReference type="Proteomes" id="UP000442990">
    <property type="component" value="Unassembled WGS sequence"/>
</dbReference>
<evidence type="ECO:0000313" key="2">
    <source>
        <dbReference type="Proteomes" id="UP000442990"/>
    </source>
</evidence>
<keyword evidence="2" id="KW-1185">Reference proteome</keyword>
<gene>
    <name evidence="1" type="ORF">F8144_36515</name>
</gene>
<dbReference type="EMBL" id="WBKG01000043">
    <property type="protein sequence ID" value="KAB1979271.1"/>
    <property type="molecule type" value="Genomic_DNA"/>
</dbReference>
<organism evidence="1 2">
    <name type="scientific">Streptomyces triticiradicis</name>
    <dbReference type="NCBI Taxonomy" id="2651189"/>
    <lineage>
        <taxon>Bacteria</taxon>
        <taxon>Bacillati</taxon>
        <taxon>Actinomycetota</taxon>
        <taxon>Actinomycetes</taxon>
        <taxon>Kitasatosporales</taxon>
        <taxon>Streptomycetaceae</taxon>
        <taxon>Streptomyces</taxon>
    </lineage>
</organism>